<gene>
    <name evidence="1" type="ORF">A2898_03595</name>
</gene>
<dbReference type="EMBL" id="MHKE01000014">
    <property type="protein sequence ID" value="OGY83343.1"/>
    <property type="molecule type" value="Genomic_DNA"/>
</dbReference>
<accession>A0A1G2B2C4</accession>
<organism evidence="1 2">
    <name type="scientific">Candidatus Kerfeldbacteria bacterium RIFCSPLOWO2_01_FULL_48_11</name>
    <dbReference type="NCBI Taxonomy" id="1798543"/>
    <lineage>
        <taxon>Bacteria</taxon>
        <taxon>Candidatus Kerfeldiibacteriota</taxon>
    </lineage>
</organism>
<sequence>MPETMRMVARHITHLLHTRPWQNDEFPKIVSVHDKIRWILETVGIRMNRIRIPLAVWAFETVSGRQATPQDIGEILEPDKPEVIIHLVSEMCEARSRKTISRISGISLTISEGLRREIDETPTHLRIILRHLKLRIKKESIVAEKQRRARIEELLEECRSIIAGFPDSDQLQMGVFIWMYRRISGEAGPTLDTLTECFLATMPTYRGVIKKLIDSRCVIVDKGQHIIEYSIRP</sequence>
<comment type="caution">
    <text evidence="1">The sequence shown here is derived from an EMBL/GenBank/DDBJ whole genome shotgun (WGS) entry which is preliminary data.</text>
</comment>
<dbReference type="AlphaFoldDB" id="A0A1G2B2C4"/>
<evidence type="ECO:0000313" key="2">
    <source>
        <dbReference type="Proteomes" id="UP000179164"/>
    </source>
</evidence>
<name>A0A1G2B2C4_9BACT</name>
<protein>
    <submittedName>
        <fullName evidence="1">Uncharacterized protein</fullName>
    </submittedName>
</protein>
<proteinExistence type="predicted"/>
<reference evidence="1 2" key="1">
    <citation type="journal article" date="2016" name="Nat. Commun.">
        <title>Thousands of microbial genomes shed light on interconnected biogeochemical processes in an aquifer system.</title>
        <authorList>
            <person name="Anantharaman K."/>
            <person name="Brown C.T."/>
            <person name="Hug L.A."/>
            <person name="Sharon I."/>
            <person name="Castelle C.J."/>
            <person name="Probst A.J."/>
            <person name="Thomas B.C."/>
            <person name="Singh A."/>
            <person name="Wilkins M.J."/>
            <person name="Karaoz U."/>
            <person name="Brodie E.L."/>
            <person name="Williams K.H."/>
            <person name="Hubbard S.S."/>
            <person name="Banfield J.F."/>
        </authorList>
    </citation>
    <scope>NUCLEOTIDE SEQUENCE [LARGE SCALE GENOMIC DNA]</scope>
</reference>
<evidence type="ECO:0000313" key="1">
    <source>
        <dbReference type="EMBL" id="OGY83343.1"/>
    </source>
</evidence>
<dbReference type="Proteomes" id="UP000179164">
    <property type="component" value="Unassembled WGS sequence"/>
</dbReference>